<protein>
    <submittedName>
        <fullName evidence="2">Tetratricopeptide repeat protein</fullName>
    </submittedName>
</protein>
<comment type="caution">
    <text evidence="2">The sequence shown here is derived from an EMBL/GenBank/DDBJ whole genome shotgun (WGS) entry which is preliminary data.</text>
</comment>
<sequence>MGLFDLFKKKSEEELFQEAVSNQDYMEIAKLGEKLLQKYPDNLSILNPYVDALVKLGKKEKAVQILADFGEKKIREEYYDIAIPVLKKALKIDPLNLKVIKLLATAYKKKELYYDAFKTFIESLKKYKEANLSTEIIKEYLEEFIQEQFHPLFYEKYADLLLEEGNKEKALVNYVLAANMYINLKNYKSALRSLLKAQKIKRNENLDKQLIEVLAHLIGTEPQITDLLITLLTNYKENVNFIKYVIDTFREVGKLEILKSIAENIKVPKLKYALLALINFELGEIEEAQDYLNKLRLIDRNMYEQALILIKTKHETSIPELPLTSKEEEIPEAEEILEVLDQVLDLNKVVTEYINKVDTEEKSEKIAKEVNALKELEKDGKRSISSAEALFGLGNYDEAIKIAEKALNTEEAFKAATIIAESYRKKGEEKKALSFLFDQIKNPKLSEEEKAKLKALIGKIHEKLGDRERALVWYREANKILSDKDLEEKIEKLQSNEQV</sequence>
<dbReference type="RefSeq" id="WP_121171661.1">
    <property type="nucleotide sequence ID" value="NZ_RBIE01000004.1"/>
</dbReference>
<reference evidence="2 3" key="1">
    <citation type="submission" date="2018-10" db="EMBL/GenBank/DDBJ databases">
        <title>Genomic Encyclopedia of Type Strains, Phase IV (KMG-IV): sequencing the most valuable type-strain genomes for metagenomic binning, comparative biology and taxonomic classification.</title>
        <authorList>
            <person name="Goeker M."/>
        </authorList>
    </citation>
    <scope>NUCLEOTIDE SEQUENCE [LARGE SCALE GENOMIC DNA]</scope>
    <source>
        <strain evidence="2 3">DSM 15521</strain>
    </source>
</reference>
<dbReference type="Gene3D" id="1.25.40.10">
    <property type="entry name" value="Tetratricopeptide repeat domain"/>
    <property type="match status" value="2"/>
</dbReference>
<dbReference type="SUPFAM" id="SSF48452">
    <property type="entry name" value="TPR-like"/>
    <property type="match status" value="1"/>
</dbReference>
<dbReference type="InterPro" id="IPR011990">
    <property type="entry name" value="TPR-like_helical_dom_sf"/>
</dbReference>
<dbReference type="PROSITE" id="PS50005">
    <property type="entry name" value="TPR"/>
    <property type="match status" value="1"/>
</dbReference>
<evidence type="ECO:0000313" key="2">
    <source>
        <dbReference type="EMBL" id="RKQ60436.1"/>
    </source>
</evidence>
<dbReference type="Pfam" id="PF13181">
    <property type="entry name" value="TPR_8"/>
    <property type="match status" value="4"/>
</dbReference>
<keyword evidence="1" id="KW-0802">TPR repeat</keyword>
<dbReference type="InterPro" id="IPR019734">
    <property type="entry name" value="TPR_rpt"/>
</dbReference>
<organism evidence="2 3">
    <name type="scientific">Thermovibrio guaymasensis</name>
    <dbReference type="NCBI Taxonomy" id="240167"/>
    <lineage>
        <taxon>Bacteria</taxon>
        <taxon>Pseudomonadati</taxon>
        <taxon>Aquificota</taxon>
        <taxon>Aquificia</taxon>
        <taxon>Desulfurobacteriales</taxon>
        <taxon>Desulfurobacteriaceae</taxon>
        <taxon>Thermovibrio</taxon>
    </lineage>
</organism>
<evidence type="ECO:0000313" key="3">
    <source>
        <dbReference type="Proteomes" id="UP000280881"/>
    </source>
</evidence>
<accession>A0A420W5X2</accession>
<gene>
    <name evidence="2" type="ORF">C7457_1513</name>
</gene>
<keyword evidence="3" id="KW-1185">Reference proteome</keyword>
<dbReference type="SMART" id="SM00028">
    <property type="entry name" value="TPR"/>
    <property type="match status" value="6"/>
</dbReference>
<dbReference type="AlphaFoldDB" id="A0A420W5X2"/>
<proteinExistence type="predicted"/>
<name>A0A420W5X2_9BACT</name>
<dbReference type="EMBL" id="RBIE01000004">
    <property type="protein sequence ID" value="RKQ60436.1"/>
    <property type="molecule type" value="Genomic_DNA"/>
</dbReference>
<dbReference type="OrthoDB" id="9641at2"/>
<feature type="repeat" description="TPR" evidence="1">
    <location>
        <begin position="63"/>
        <end position="96"/>
    </location>
</feature>
<dbReference type="Proteomes" id="UP000280881">
    <property type="component" value="Unassembled WGS sequence"/>
</dbReference>
<evidence type="ECO:0000256" key="1">
    <source>
        <dbReference type="PROSITE-ProRule" id="PRU00339"/>
    </source>
</evidence>